<comment type="caution">
    <text evidence="1">The sequence shown here is derived from an EMBL/GenBank/DDBJ whole genome shotgun (WGS) entry which is preliminary data.</text>
</comment>
<dbReference type="Proteomes" id="UP001275084">
    <property type="component" value="Unassembled WGS sequence"/>
</dbReference>
<dbReference type="AlphaFoldDB" id="A0AAJ0HSH1"/>
<protein>
    <submittedName>
        <fullName evidence="1">Uncharacterized protein</fullName>
    </submittedName>
</protein>
<name>A0AAJ0HSH1_9PEZI</name>
<dbReference type="EMBL" id="JAUIQD010000002">
    <property type="protein sequence ID" value="KAK3360629.1"/>
    <property type="molecule type" value="Genomic_DNA"/>
</dbReference>
<proteinExistence type="predicted"/>
<sequence>MGDAKLWRYDEIGGKAYKAFSRFLATAQSSPIVFTSSTHAAESMTSLSTCSTMSTAKRTIKETFTFTHTESGSFTIINVTETSVGESIMTNTATTTPTTTTVSTITLVTTYASSCIQVLSNSGFENPSRELYPWRGAIVPVRLTQGMSICARLYRVRMKYNIHESFTASPGVDILGRFKDADGDGLPIITTKDILARLQALAPDSPTKTHSAFPMPIRSRAGMGGSMLTEHYEKELMERHTNGRNVYFN</sequence>
<evidence type="ECO:0000313" key="2">
    <source>
        <dbReference type="Proteomes" id="UP001275084"/>
    </source>
</evidence>
<keyword evidence="2" id="KW-1185">Reference proteome</keyword>
<accession>A0AAJ0HSH1</accession>
<evidence type="ECO:0000313" key="1">
    <source>
        <dbReference type="EMBL" id="KAK3360629.1"/>
    </source>
</evidence>
<reference evidence="1" key="1">
    <citation type="journal article" date="2023" name="Mol. Phylogenet. Evol.">
        <title>Genome-scale phylogeny and comparative genomics of the fungal order Sordariales.</title>
        <authorList>
            <person name="Hensen N."/>
            <person name="Bonometti L."/>
            <person name="Westerberg I."/>
            <person name="Brannstrom I.O."/>
            <person name="Guillou S."/>
            <person name="Cros-Aarteil S."/>
            <person name="Calhoun S."/>
            <person name="Haridas S."/>
            <person name="Kuo A."/>
            <person name="Mondo S."/>
            <person name="Pangilinan J."/>
            <person name="Riley R."/>
            <person name="LaButti K."/>
            <person name="Andreopoulos B."/>
            <person name="Lipzen A."/>
            <person name="Chen C."/>
            <person name="Yan M."/>
            <person name="Daum C."/>
            <person name="Ng V."/>
            <person name="Clum A."/>
            <person name="Steindorff A."/>
            <person name="Ohm R.A."/>
            <person name="Martin F."/>
            <person name="Silar P."/>
            <person name="Natvig D.O."/>
            <person name="Lalanne C."/>
            <person name="Gautier V."/>
            <person name="Ament-Velasquez S.L."/>
            <person name="Kruys A."/>
            <person name="Hutchinson M.I."/>
            <person name="Powell A.J."/>
            <person name="Barry K."/>
            <person name="Miller A.N."/>
            <person name="Grigoriev I.V."/>
            <person name="Debuchy R."/>
            <person name="Gladieux P."/>
            <person name="Hiltunen Thoren M."/>
            <person name="Johannesson H."/>
        </authorList>
    </citation>
    <scope>NUCLEOTIDE SEQUENCE</scope>
    <source>
        <strain evidence="1">CBS 955.72</strain>
    </source>
</reference>
<organism evidence="1 2">
    <name type="scientific">Lasiosphaeria hispida</name>
    <dbReference type="NCBI Taxonomy" id="260671"/>
    <lineage>
        <taxon>Eukaryota</taxon>
        <taxon>Fungi</taxon>
        <taxon>Dikarya</taxon>
        <taxon>Ascomycota</taxon>
        <taxon>Pezizomycotina</taxon>
        <taxon>Sordariomycetes</taxon>
        <taxon>Sordariomycetidae</taxon>
        <taxon>Sordariales</taxon>
        <taxon>Lasiosphaeriaceae</taxon>
        <taxon>Lasiosphaeria</taxon>
    </lineage>
</organism>
<gene>
    <name evidence="1" type="ORF">B0T25DRAFT_565509</name>
</gene>
<reference evidence="1" key="2">
    <citation type="submission" date="2023-06" db="EMBL/GenBank/DDBJ databases">
        <authorList>
            <consortium name="Lawrence Berkeley National Laboratory"/>
            <person name="Haridas S."/>
            <person name="Hensen N."/>
            <person name="Bonometti L."/>
            <person name="Westerberg I."/>
            <person name="Brannstrom I.O."/>
            <person name="Guillou S."/>
            <person name="Cros-Aarteil S."/>
            <person name="Calhoun S."/>
            <person name="Kuo A."/>
            <person name="Mondo S."/>
            <person name="Pangilinan J."/>
            <person name="Riley R."/>
            <person name="Labutti K."/>
            <person name="Andreopoulos B."/>
            <person name="Lipzen A."/>
            <person name="Chen C."/>
            <person name="Yanf M."/>
            <person name="Daum C."/>
            <person name="Ng V."/>
            <person name="Clum A."/>
            <person name="Steindorff A."/>
            <person name="Ohm R."/>
            <person name="Martin F."/>
            <person name="Silar P."/>
            <person name="Natvig D."/>
            <person name="Lalanne C."/>
            <person name="Gautier V."/>
            <person name="Ament-Velasquez S.L."/>
            <person name="Kruys A."/>
            <person name="Hutchinson M.I."/>
            <person name="Powell A.J."/>
            <person name="Barry K."/>
            <person name="Miller A.N."/>
            <person name="Grigoriev I.V."/>
            <person name="Debuchy R."/>
            <person name="Gladieux P."/>
            <person name="Thoren M.H."/>
            <person name="Johannesson H."/>
        </authorList>
    </citation>
    <scope>NUCLEOTIDE SEQUENCE</scope>
    <source>
        <strain evidence="1">CBS 955.72</strain>
    </source>
</reference>